<feature type="transmembrane region" description="Helical" evidence="7">
    <location>
        <begin position="7"/>
        <end position="23"/>
    </location>
</feature>
<keyword evidence="3" id="KW-1003">Cell membrane</keyword>
<keyword evidence="9" id="KW-1185">Reference proteome</keyword>
<dbReference type="RefSeq" id="WP_191768367.1">
    <property type="nucleotide sequence ID" value="NZ_JACSRA010000011.1"/>
</dbReference>
<accession>A0ABR8PTH4</accession>
<sequence length="176" mass="19767">MYILKRYKYVIVCIMILLIMYLINHEVGILAIKGTLNNVWELIKLVPPVFVLLGLMDIWIPRERMMKFLGEESGVKGGIVAFLIGSFAAGPIYAAFPVAAMFLRKGASIKNVMIFTGAWASTKVPMLLIEISSLGIKFTLIRLTVEIISIIIIAYIINKSLSKDEKNEIYKNAKKL</sequence>
<keyword evidence="4 7" id="KW-0812">Transmembrane</keyword>
<feature type="transmembrane region" description="Helical" evidence="7">
    <location>
        <begin position="80"/>
        <end position="103"/>
    </location>
</feature>
<evidence type="ECO:0000256" key="3">
    <source>
        <dbReference type="ARBA" id="ARBA00022475"/>
    </source>
</evidence>
<dbReference type="Pfam" id="PF03773">
    <property type="entry name" value="ArsP_1"/>
    <property type="match status" value="1"/>
</dbReference>
<evidence type="ECO:0000256" key="1">
    <source>
        <dbReference type="ARBA" id="ARBA00004651"/>
    </source>
</evidence>
<gene>
    <name evidence="8" type="ORF">H9661_08985</name>
</gene>
<proteinExistence type="inferred from homology"/>
<dbReference type="InterPro" id="IPR005524">
    <property type="entry name" value="DUF318"/>
</dbReference>
<dbReference type="Proteomes" id="UP000627781">
    <property type="component" value="Unassembled WGS sequence"/>
</dbReference>
<reference evidence="8 9" key="1">
    <citation type="submission" date="2020-08" db="EMBL/GenBank/DDBJ databases">
        <title>A Genomic Blueprint of the Chicken Gut Microbiome.</title>
        <authorList>
            <person name="Gilroy R."/>
            <person name="Ravi A."/>
            <person name="Getino M."/>
            <person name="Pursley I."/>
            <person name="Horton D.L."/>
            <person name="Alikhan N.-F."/>
            <person name="Baker D."/>
            <person name="Gharbi K."/>
            <person name="Hall N."/>
            <person name="Watson M."/>
            <person name="Adriaenssens E.M."/>
            <person name="Foster-Nyarko E."/>
            <person name="Jarju S."/>
            <person name="Secka A."/>
            <person name="Antonio M."/>
            <person name="Oren A."/>
            <person name="Chaudhuri R."/>
            <person name="La Ragione R.M."/>
            <person name="Hildebrand F."/>
            <person name="Pallen M.J."/>
        </authorList>
    </citation>
    <scope>NUCLEOTIDE SEQUENCE [LARGE SCALE GENOMIC DNA]</scope>
    <source>
        <strain evidence="8 9">Sa3CVN1</strain>
    </source>
</reference>
<evidence type="ECO:0000256" key="2">
    <source>
        <dbReference type="ARBA" id="ARBA00006386"/>
    </source>
</evidence>
<evidence type="ECO:0000256" key="6">
    <source>
        <dbReference type="ARBA" id="ARBA00023136"/>
    </source>
</evidence>
<keyword evidence="5 7" id="KW-1133">Transmembrane helix</keyword>
<protein>
    <submittedName>
        <fullName evidence="8">Permease</fullName>
    </submittedName>
</protein>
<evidence type="ECO:0000256" key="7">
    <source>
        <dbReference type="SAM" id="Phobius"/>
    </source>
</evidence>
<evidence type="ECO:0000256" key="4">
    <source>
        <dbReference type="ARBA" id="ARBA00022692"/>
    </source>
</evidence>
<evidence type="ECO:0000313" key="8">
    <source>
        <dbReference type="EMBL" id="MBD7911488.1"/>
    </source>
</evidence>
<keyword evidence="6 7" id="KW-0472">Membrane</keyword>
<feature type="transmembrane region" description="Helical" evidence="7">
    <location>
        <begin position="140"/>
        <end position="157"/>
    </location>
</feature>
<comment type="caution">
    <text evidence="8">The sequence shown here is derived from an EMBL/GenBank/DDBJ whole genome shotgun (WGS) entry which is preliminary data.</text>
</comment>
<dbReference type="EMBL" id="JACSRA010000011">
    <property type="protein sequence ID" value="MBD7911488.1"/>
    <property type="molecule type" value="Genomic_DNA"/>
</dbReference>
<comment type="similarity">
    <text evidence="2">Belongs to the UPF0718 family.</text>
</comment>
<name>A0ABR8PTH4_9CLOT</name>
<feature type="transmembrane region" description="Helical" evidence="7">
    <location>
        <begin position="43"/>
        <end position="60"/>
    </location>
</feature>
<comment type="subcellular location">
    <subcellularLocation>
        <location evidence="1">Cell membrane</location>
        <topology evidence="1">Multi-pass membrane protein</topology>
    </subcellularLocation>
</comment>
<evidence type="ECO:0000313" key="9">
    <source>
        <dbReference type="Proteomes" id="UP000627781"/>
    </source>
</evidence>
<evidence type="ECO:0000256" key="5">
    <source>
        <dbReference type="ARBA" id="ARBA00022989"/>
    </source>
</evidence>
<organism evidence="8 9">
    <name type="scientific">Clostridium cibarium</name>
    <dbReference type="NCBI Taxonomy" id="2762247"/>
    <lineage>
        <taxon>Bacteria</taxon>
        <taxon>Bacillati</taxon>
        <taxon>Bacillota</taxon>
        <taxon>Clostridia</taxon>
        <taxon>Eubacteriales</taxon>
        <taxon>Clostridiaceae</taxon>
        <taxon>Clostridium</taxon>
    </lineage>
</organism>